<dbReference type="AlphaFoldDB" id="A0A414ER26"/>
<dbReference type="EMBL" id="QSKF01000004">
    <property type="protein sequence ID" value="RHE40588.1"/>
    <property type="molecule type" value="Genomic_DNA"/>
</dbReference>
<dbReference type="RefSeq" id="WP_118039189.1">
    <property type="nucleotide sequence ID" value="NZ_QSKF01000004.1"/>
</dbReference>
<accession>A0A414ER26</accession>
<dbReference type="Proteomes" id="UP000283745">
    <property type="component" value="Unassembled WGS sequence"/>
</dbReference>
<reference evidence="1 2" key="1">
    <citation type="submission" date="2018-08" db="EMBL/GenBank/DDBJ databases">
        <title>A genome reference for cultivated species of the human gut microbiota.</title>
        <authorList>
            <person name="Zou Y."/>
            <person name="Xue W."/>
            <person name="Luo G."/>
        </authorList>
    </citation>
    <scope>NUCLEOTIDE SEQUENCE [LARGE SCALE GENOMIC DNA]</scope>
    <source>
        <strain evidence="1 2">AM28-23</strain>
    </source>
</reference>
<organism evidence="1 2">
    <name type="scientific">Blautia obeum</name>
    <dbReference type="NCBI Taxonomy" id="40520"/>
    <lineage>
        <taxon>Bacteria</taxon>
        <taxon>Bacillati</taxon>
        <taxon>Bacillota</taxon>
        <taxon>Clostridia</taxon>
        <taxon>Lachnospirales</taxon>
        <taxon>Lachnospiraceae</taxon>
        <taxon>Blautia</taxon>
    </lineage>
</organism>
<name>A0A414ER26_9FIRM</name>
<protein>
    <submittedName>
        <fullName evidence="1">Uncharacterized protein</fullName>
    </submittedName>
</protein>
<evidence type="ECO:0000313" key="2">
    <source>
        <dbReference type="Proteomes" id="UP000283745"/>
    </source>
</evidence>
<comment type="caution">
    <text evidence="1">The sequence shown here is derived from an EMBL/GenBank/DDBJ whole genome shotgun (WGS) entry which is preliminary data.</text>
</comment>
<gene>
    <name evidence="1" type="ORF">DW740_06795</name>
</gene>
<proteinExistence type="predicted"/>
<evidence type="ECO:0000313" key="1">
    <source>
        <dbReference type="EMBL" id="RHE40588.1"/>
    </source>
</evidence>
<sequence>MISKDKDDEENPLWSAETQIYVQAEREYSTQIRLKELIDTNPKNAVISGKLLLISKETVEKQKNVIRSVLPARTE</sequence>